<dbReference type="EMBL" id="KI914144">
    <property type="protein sequence ID" value="ETV90008.1"/>
    <property type="molecule type" value="Genomic_DNA"/>
</dbReference>
<gene>
    <name evidence="1" type="ORF">H310_15149</name>
</gene>
<accession>A0A024T7W4</accession>
<dbReference type="GeneID" id="20092199"/>
<proteinExistence type="predicted"/>
<sequence>AAMDLAATLAEMAPAVILAAMDQAAISVDATAQADMEIVKVVLPVDSVTATAVSTMQPVGLVSVIAETMDLLAAMVRSVGTDLRHVPLRVAGGNHTTFLHPPPIFNRSM</sequence>
<dbReference type="RefSeq" id="XP_008881351.1">
    <property type="nucleotide sequence ID" value="XM_008883129.1"/>
</dbReference>
<evidence type="ECO:0000313" key="1">
    <source>
        <dbReference type="EMBL" id="ETV90008.1"/>
    </source>
</evidence>
<dbReference type="AlphaFoldDB" id="A0A024T7W4"/>
<dbReference type="VEuPathDB" id="FungiDB:H310_15149"/>
<reference evidence="1" key="1">
    <citation type="submission" date="2013-12" db="EMBL/GenBank/DDBJ databases">
        <title>The Genome Sequence of Aphanomyces invadans NJM9701.</title>
        <authorList>
            <consortium name="The Broad Institute Genomics Platform"/>
            <person name="Russ C."/>
            <person name="Tyler B."/>
            <person name="van West P."/>
            <person name="Dieguez-Uribeondo J."/>
            <person name="Young S.K."/>
            <person name="Zeng Q."/>
            <person name="Gargeya S."/>
            <person name="Fitzgerald M."/>
            <person name="Abouelleil A."/>
            <person name="Alvarado L."/>
            <person name="Chapman S.B."/>
            <person name="Gainer-Dewar J."/>
            <person name="Goldberg J."/>
            <person name="Griggs A."/>
            <person name="Gujja S."/>
            <person name="Hansen M."/>
            <person name="Howarth C."/>
            <person name="Imamovic A."/>
            <person name="Ireland A."/>
            <person name="Larimer J."/>
            <person name="McCowan C."/>
            <person name="Murphy C."/>
            <person name="Pearson M."/>
            <person name="Poon T.W."/>
            <person name="Priest M."/>
            <person name="Roberts A."/>
            <person name="Saif S."/>
            <person name="Shea T."/>
            <person name="Sykes S."/>
            <person name="Wortman J."/>
            <person name="Nusbaum C."/>
            <person name="Birren B."/>
        </authorList>
    </citation>
    <scope>NUCLEOTIDE SEQUENCE [LARGE SCALE GENOMIC DNA]</scope>
    <source>
        <strain evidence="1">NJM9701</strain>
    </source>
</reference>
<protein>
    <submittedName>
        <fullName evidence="1">Uncharacterized protein</fullName>
    </submittedName>
</protein>
<name>A0A024T7W4_9STRA</name>
<feature type="non-terminal residue" evidence="1">
    <location>
        <position position="1"/>
    </location>
</feature>
<organism evidence="1">
    <name type="scientific">Aphanomyces invadans</name>
    <dbReference type="NCBI Taxonomy" id="157072"/>
    <lineage>
        <taxon>Eukaryota</taxon>
        <taxon>Sar</taxon>
        <taxon>Stramenopiles</taxon>
        <taxon>Oomycota</taxon>
        <taxon>Saprolegniomycetes</taxon>
        <taxon>Saprolegniales</taxon>
        <taxon>Verrucalvaceae</taxon>
        <taxon>Aphanomyces</taxon>
    </lineage>
</organism>